<feature type="transmembrane region" description="Helical" evidence="1">
    <location>
        <begin position="13"/>
        <end position="32"/>
    </location>
</feature>
<name>A0A7I8KQ18_SPIIN</name>
<gene>
    <name evidence="2" type="ORF">SI8410_07010560</name>
</gene>
<keyword evidence="3" id="KW-1185">Reference proteome</keyword>
<proteinExistence type="predicted"/>
<dbReference type="Proteomes" id="UP000663760">
    <property type="component" value="Chromosome 7"/>
</dbReference>
<keyword evidence="1" id="KW-0472">Membrane</keyword>
<accession>A0A7I8KQ18</accession>
<evidence type="ECO:0000313" key="2">
    <source>
        <dbReference type="EMBL" id="CAA7399890.1"/>
    </source>
</evidence>
<evidence type="ECO:0000256" key="1">
    <source>
        <dbReference type="SAM" id="Phobius"/>
    </source>
</evidence>
<dbReference type="EMBL" id="LR746270">
    <property type="protein sequence ID" value="CAA7399890.1"/>
    <property type="molecule type" value="Genomic_DNA"/>
</dbReference>
<sequence>MDFFPFMLSGSEYLSIAVCLFSSIPQVFGSIFRKFRRN</sequence>
<organism evidence="2 3">
    <name type="scientific">Spirodela intermedia</name>
    <name type="common">Intermediate duckweed</name>
    <dbReference type="NCBI Taxonomy" id="51605"/>
    <lineage>
        <taxon>Eukaryota</taxon>
        <taxon>Viridiplantae</taxon>
        <taxon>Streptophyta</taxon>
        <taxon>Embryophyta</taxon>
        <taxon>Tracheophyta</taxon>
        <taxon>Spermatophyta</taxon>
        <taxon>Magnoliopsida</taxon>
        <taxon>Liliopsida</taxon>
        <taxon>Araceae</taxon>
        <taxon>Lemnoideae</taxon>
        <taxon>Spirodela</taxon>
    </lineage>
</organism>
<keyword evidence="1" id="KW-1133">Transmembrane helix</keyword>
<protein>
    <submittedName>
        <fullName evidence="2">Uncharacterized protein</fullName>
    </submittedName>
</protein>
<reference evidence="2" key="1">
    <citation type="submission" date="2020-02" db="EMBL/GenBank/DDBJ databases">
        <authorList>
            <person name="Scholz U."/>
            <person name="Mascher M."/>
            <person name="Fiebig A."/>
        </authorList>
    </citation>
    <scope>NUCLEOTIDE SEQUENCE</scope>
</reference>
<dbReference type="AlphaFoldDB" id="A0A7I8KQ18"/>
<evidence type="ECO:0000313" key="3">
    <source>
        <dbReference type="Proteomes" id="UP000663760"/>
    </source>
</evidence>
<keyword evidence="1" id="KW-0812">Transmembrane</keyword>